<evidence type="ECO:0000256" key="3">
    <source>
        <dbReference type="ARBA" id="ARBA00022989"/>
    </source>
</evidence>
<dbReference type="GO" id="GO:0004671">
    <property type="term" value="F:protein C-terminal S-isoprenylcysteine carboxyl O-methyltransferase activity"/>
    <property type="evidence" value="ECO:0007669"/>
    <property type="project" value="InterPro"/>
</dbReference>
<organism evidence="6">
    <name type="scientific">Schlesneria paludicola</name>
    <dbReference type="NCBI Taxonomy" id="360056"/>
    <lineage>
        <taxon>Bacteria</taxon>
        <taxon>Pseudomonadati</taxon>
        <taxon>Planctomycetota</taxon>
        <taxon>Planctomycetia</taxon>
        <taxon>Planctomycetales</taxon>
        <taxon>Planctomycetaceae</taxon>
        <taxon>Schlesneria</taxon>
    </lineage>
</organism>
<keyword evidence="3 5" id="KW-1133">Transmembrane helix</keyword>
<feature type="transmembrane region" description="Helical" evidence="5">
    <location>
        <begin position="49"/>
        <end position="69"/>
    </location>
</feature>
<keyword evidence="6" id="KW-0808">Transferase</keyword>
<keyword evidence="2 5" id="KW-0812">Transmembrane</keyword>
<dbReference type="PANTHER" id="PTHR43847">
    <property type="entry name" value="BLL3993 PROTEIN"/>
    <property type="match status" value="1"/>
</dbReference>
<keyword evidence="4 5" id="KW-0472">Membrane</keyword>
<evidence type="ECO:0000256" key="4">
    <source>
        <dbReference type="ARBA" id="ARBA00023136"/>
    </source>
</evidence>
<dbReference type="GO" id="GO:0032259">
    <property type="term" value="P:methylation"/>
    <property type="evidence" value="ECO:0007669"/>
    <property type="project" value="UniProtKB-KW"/>
</dbReference>
<dbReference type="InterPro" id="IPR052527">
    <property type="entry name" value="Metal_cation-efflux_comp"/>
</dbReference>
<comment type="subcellular location">
    <subcellularLocation>
        <location evidence="1">Membrane</location>
        <topology evidence="1">Multi-pass membrane protein</topology>
    </subcellularLocation>
</comment>
<dbReference type="PANTHER" id="PTHR43847:SF1">
    <property type="entry name" value="BLL3993 PROTEIN"/>
    <property type="match status" value="1"/>
</dbReference>
<reference evidence="6" key="1">
    <citation type="journal article" date="2020" name="mSystems">
        <title>Genome- and Community-Level Interaction Insights into Carbon Utilization and Element Cycling Functions of Hydrothermarchaeota in Hydrothermal Sediment.</title>
        <authorList>
            <person name="Zhou Z."/>
            <person name="Liu Y."/>
            <person name="Xu W."/>
            <person name="Pan J."/>
            <person name="Luo Z.H."/>
            <person name="Li M."/>
        </authorList>
    </citation>
    <scope>NUCLEOTIDE SEQUENCE [LARGE SCALE GENOMIC DNA]</scope>
    <source>
        <strain evidence="6">SpSt-339</strain>
    </source>
</reference>
<protein>
    <submittedName>
        <fullName evidence="6">Isoprenylcysteine carboxylmethyltransferase family protein</fullName>
    </submittedName>
</protein>
<dbReference type="Pfam" id="PF04140">
    <property type="entry name" value="ICMT"/>
    <property type="match status" value="1"/>
</dbReference>
<name>A0A7C2P3P8_9PLAN</name>
<dbReference type="EMBL" id="DSOK01000268">
    <property type="protein sequence ID" value="HEN15693.1"/>
    <property type="molecule type" value="Genomic_DNA"/>
</dbReference>
<dbReference type="GO" id="GO:0016020">
    <property type="term" value="C:membrane"/>
    <property type="evidence" value="ECO:0007669"/>
    <property type="project" value="UniProtKB-SubCell"/>
</dbReference>
<comment type="caution">
    <text evidence="6">The sequence shown here is derived from an EMBL/GenBank/DDBJ whole genome shotgun (WGS) entry which is preliminary data.</text>
</comment>
<keyword evidence="6" id="KW-0489">Methyltransferase</keyword>
<gene>
    <name evidence="6" type="ORF">ENQ76_09535</name>
</gene>
<proteinExistence type="predicted"/>
<feature type="transmembrane region" description="Helical" evidence="5">
    <location>
        <begin position="146"/>
        <end position="166"/>
    </location>
</feature>
<feature type="transmembrane region" description="Helical" evidence="5">
    <location>
        <begin position="75"/>
        <end position="93"/>
    </location>
</feature>
<evidence type="ECO:0000256" key="1">
    <source>
        <dbReference type="ARBA" id="ARBA00004141"/>
    </source>
</evidence>
<dbReference type="AlphaFoldDB" id="A0A7C2P3P8"/>
<dbReference type="InterPro" id="IPR007269">
    <property type="entry name" value="ICMT_MeTrfase"/>
</dbReference>
<accession>A0A7C2P3P8</accession>
<sequence>MSACCLLNVGDTRLAHEMCDFSANCRGGNSMSDTHGADALNHLVIAPTALRVLIGVLVGHALAGAVVFLTAGTVRLPWCWALLGSSALIYGLGRLSLDPELRHERSDLKATGEYRALPGLAGLCYLALLVVAGLDAGRFHWSQVPWVVQAVGLAVFAGALALGFWAMRVNRFATRFVRIQSERGHHVISAGPYRWLRHPSYAMAVLLTVAAGPALGSWWAIVPSGPGRGRRVCCGASEVWSDASASPSCLASTRRICNDSWKGGDSVSTIREPETT</sequence>
<feature type="transmembrane region" description="Helical" evidence="5">
    <location>
        <begin position="114"/>
        <end position="134"/>
    </location>
</feature>
<dbReference type="Gene3D" id="1.20.120.1630">
    <property type="match status" value="1"/>
</dbReference>
<evidence type="ECO:0000256" key="2">
    <source>
        <dbReference type="ARBA" id="ARBA00022692"/>
    </source>
</evidence>
<feature type="transmembrane region" description="Helical" evidence="5">
    <location>
        <begin position="201"/>
        <end position="221"/>
    </location>
</feature>
<evidence type="ECO:0000256" key="5">
    <source>
        <dbReference type="SAM" id="Phobius"/>
    </source>
</evidence>
<evidence type="ECO:0000313" key="6">
    <source>
        <dbReference type="EMBL" id="HEN15693.1"/>
    </source>
</evidence>